<dbReference type="InterPro" id="IPR010998">
    <property type="entry name" value="Integrase_recombinase_N"/>
</dbReference>
<keyword evidence="1" id="KW-0229">DNA integration</keyword>
<dbReference type="PROSITE" id="PS51898">
    <property type="entry name" value="TYR_RECOMBINASE"/>
    <property type="match status" value="1"/>
</dbReference>
<dbReference type="EMBL" id="JBBKZV010000014">
    <property type="protein sequence ID" value="MEJ8824463.1"/>
    <property type="molecule type" value="Genomic_DNA"/>
</dbReference>
<dbReference type="Gene3D" id="1.10.443.10">
    <property type="entry name" value="Intergrase catalytic core"/>
    <property type="match status" value="1"/>
</dbReference>
<evidence type="ECO:0000259" key="6">
    <source>
        <dbReference type="PROSITE" id="PS51900"/>
    </source>
</evidence>
<reference evidence="7 9" key="1">
    <citation type="submission" date="2024-03" db="EMBL/GenBank/DDBJ databases">
        <title>Novel species of the genus Variovorax.</title>
        <authorList>
            <person name="Liu Q."/>
            <person name="Xin Y.-H."/>
        </authorList>
    </citation>
    <scope>NUCLEOTIDE SEQUENCE [LARGE SCALE GENOMIC DNA]</scope>
    <source>
        <strain evidence="7 9">KACC 18501</strain>
    </source>
</reference>
<feature type="domain" description="Tyr recombinase" evidence="5">
    <location>
        <begin position="228"/>
        <end position="410"/>
    </location>
</feature>
<dbReference type="PANTHER" id="PTHR30349:SF90">
    <property type="entry name" value="TYROSINE RECOMBINASE XERD"/>
    <property type="match status" value="1"/>
</dbReference>
<dbReference type="EMBL" id="JBBKZV010000014">
    <property type="protein sequence ID" value="MEJ8824466.1"/>
    <property type="molecule type" value="Genomic_DNA"/>
</dbReference>
<dbReference type="InterPro" id="IPR002104">
    <property type="entry name" value="Integrase_catalytic"/>
</dbReference>
<keyword evidence="9" id="KW-1185">Reference proteome</keyword>
<dbReference type="PANTHER" id="PTHR30349">
    <property type="entry name" value="PHAGE INTEGRASE-RELATED"/>
    <property type="match status" value="1"/>
</dbReference>
<comment type="caution">
    <text evidence="7">The sequence shown here is derived from an EMBL/GenBank/DDBJ whole genome shotgun (WGS) entry which is preliminary data.</text>
</comment>
<dbReference type="PROSITE" id="PS51900">
    <property type="entry name" value="CB"/>
    <property type="match status" value="1"/>
</dbReference>
<name>A0ABU8W4A6_9BURK</name>
<dbReference type="Pfam" id="PF00589">
    <property type="entry name" value="Phage_integrase"/>
    <property type="match status" value="1"/>
</dbReference>
<protein>
    <submittedName>
        <fullName evidence="7">Tyrosine-type recombinase/integrase</fullName>
    </submittedName>
</protein>
<dbReference type="SUPFAM" id="SSF47823">
    <property type="entry name" value="lambda integrase-like, N-terminal domain"/>
    <property type="match status" value="1"/>
</dbReference>
<evidence type="ECO:0000313" key="9">
    <source>
        <dbReference type="Proteomes" id="UP001363010"/>
    </source>
</evidence>
<evidence type="ECO:0000256" key="1">
    <source>
        <dbReference type="ARBA" id="ARBA00022908"/>
    </source>
</evidence>
<feature type="domain" description="Core-binding (CB)" evidence="6">
    <location>
        <begin position="118"/>
        <end position="205"/>
    </location>
</feature>
<evidence type="ECO:0000313" key="7">
    <source>
        <dbReference type="EMBL" id="MEJ8824463.1"/>
    </source>
</evidence>
<dbReference type="Gene3D" id="1.10.150.130">
    <property type="match status" value="1"/>
</dbReference>
<dbReference type="InterPro" id="IPR013762">
    <property type="entry name" value="Integrase-like_cat_sf"/>
</dbReference>
<dbReference type="Proteomes" id="UP001363010">
    <property type="component" value="Unassembled WGS sequence"/>
</dbReference>
<dbReference type="SUPFAM" id="SSF56349">
    <property type="entry name" value="DNA breaking-rejoining enzymes"/>
    <property type="match status" value="1"/>
</dbReference>
<organism evidence="7 9">
    <name type="scientific">Variovorax humicola</name>
    <dbReference type="NCBI Taxonomy" id="1769758"/>
    <lineage>
        <taxon>Bacteria</taxon>
        <taxon>Pseudomonadati</taxon>
        <taxon>Pseudomonadota</taxon>
        <taxon>Betaproteobacteria</taxon>
        <taxon>Burkholderiales</taxon>
        <taxon>Comamonadaceae</taxon>
        <taxon>Variovorax</taxon>
    </lineage>
</organism>
<evidence type="ECO:0000313" key="8">
    <source>
        <dbReference type="EMBL" id="MEJ8824466.1"/>
    </source>
</evidence>
<gene>
    <name evidence="7" type="ORF">WKW80_20885</name>
    <name evidence="8" type="ORF">WKW80_20900</name>
</gene>
<keyword evidence="2 4" id="KW-0238">DNA-binding</keyword>
<sequence length="417" mass="46713">MFAFESIHPLPAAWLRDSDLAPFASAYVRRLVDRGYAANTVRQYVYGVAHFARWTHRCRVGVHDFADEIVQRFVEEHLPRCTCPSPVQRCRHQVRAALRQLLIMLDDADARIGHRRPDLVENQLERFDTHMQQARGLAETTRVRRLSVVRSLLRFCAAGDADSNATTTPSADELRRFIARELSRVSPASGGSLAGALRGYLRFMALSGARVDHLLPVIASPAHWRLAPLPQTLSLSEVTRLLDAFPPDLPSHLRGYAMVRCLVDLGLREREVVSLELDDIDWEAGTLRICKGKSRRADVMPLPQTTGGAIAAYLRSGRPTTVNRRVFVRHVAPLEEPIGPDVVRNTVRQAYLRCGLPYTRVHILRHTLARRLLETGGTLKEVADMLRHRALDTSMIYAKVDLGRLAAVAMPWPGSAA</sequence>
<dbReference type="RefSeq" id="WP_340365491.1">
    <property type="nucleotide sequence ID" value="NZ_JBBKZV010000014.1"/>
</dbReference>
<dbReference type="InterPro" id="IPR011010">
    <property type="entry name" value="DNA_brk_join_enz"/>
</dbReference>
<evidence type="ECO:0000256" key="3">
    <source>
        <dbReference type="ARBA" id="ARBA00023172"/>
    </source>
</evidence>
<keyword evidence="3" id="KW-0233">DNA recombination</keyword>
<proteinExistence type="predicted"/>
<dbReference type="InterPro" id="IPR044068">
    <property type="entry name" value="CB"/>
</dbReference>
<dbReference type="InterPro" id="IPR050090">
    <property type="entry name" value="Tyrosine_recombinase_XerCD"/>
</dbReference>
<evidence type="ECO:0000256" key="2">
    <source>
        <dbReference type="ARBA" id="ARBA00023125"/>
    </source>
</evidence>
<evidence type="ECO:0000256" key="4">
    <source>
        <dbReference type="PROSITE-ProRule" id="PRU01248"/>
    </source>
</evidence>
<accession>A0ABU8W4A6</accession>
<evidence type="ECO:0000259" key="5">
    <source>
        <dbReference type="PROSITE" id="PS51898"/>
    </source>
</evidence>